<dbReference type="PROSITE" id="PS00217">
    <property type="entry name" value="SUGAR_TRANSPORT_2"/>
    <property type="match status" value="1"/>
</dbReference>
<evidence type="ECO:0000256" key="3">
    <source>
        <dbReference type="ARBA" id="ARBA00022448"/>
    </source>
</evidence>
<comment type="catalytic activity">
    <reaction evidence="7">
        <text>myo-inositol(out) + H(+)(out) = myo-inositol(in) + H(+)(in)</text>
        <dbReference type="Rhea" id="RHEA:60364"/>
        <dbReference type="ChEBI" id="CHEBI:15378"/>
        <dbReference type="ChEBI" id="CHEBI:17268"/>
    </reaction>
</comment>
<feature type="transmembrane region" description="Helical" evidence="9">
    <location>
        <begin position="602"/>
        <end position="620"/>
    </location>
</feature>
<evidence type="ECO:0000256" key="8">
    <source>
        <dbReference type="SAM" id="MobiDB-lite"/>
    </source>
</evidence>
<evidence type="ECO:0000313" key="11">
    <source>
        <dbReference type="EMBL" id="KAH9843928.1"/>
    </source>
</evidence>
<name>A0ABQ8KY05_9APHY</name>
<evidence type="ECO:0000256" key="9">
    <source>
        <dbReference type="SAM" id="Phobius"/>
    </source>
</evidence>
<evidence type="ECO:0000313" key="12">
    <source>
        <dbReference type="Proteomes" id="UP000814176"/>
    </source>
</evidence>
<feature type="region of interest" description="Disordered" evidence="8">
    <location>
        <begin position="127"/>
        <end position="151"/>
    </location>
</feature>
<feature type="transmembrane region" description="Helical" evidence="9">
    <location>
        <begin position="505"/>
        <end position="525"/>
    </location>
</feature>
<gene>
    <name evidence="11" type="ORF">C8Q71DRAFT_730575</name>
</gene>
<dbReference type="PANTHER" id="PTHR48022">
    <property type="entry name" value="PLASTIDIC GLUCOSE TRANSPORTER 4"/>
    <property type="match status" value="1"/>
</dbReference>
<dbReference type="GeneID" id="72002841"/>
<sequence length="685" mass="73938">MGVPCSALACPWAGSGALAWERARSERRAAKGGGGVRAVAAKTSVRQDCLSRQTRSATPGCATVLPFPLSSCNRRVILIVCRSTQGHPQTIFVRFVANKGSSQVYKPCSSCQPSPVQLHLLRPLSTMSMSPSPASSASGHASVSEKGHKETVRTYGAEMDAEIRAHAPALRGRRLTAALAFVAGTGFTLFGYDQGVMSALLTANQFESTFPQVKTGDGQPSNHATLQSFIVAIYEIGCLVGALSNLWLGDRLGRRKTIVLGGIIMIIGAILQTTSFSYSQMIVARIVTGLGNGLNTSTVPSYHAECSPAAKRGSFIMIEGSLITFGIMISYWIDFAFYWLTGSSAQWRVPIALQILLAVMMVGGIFFLPESPRWLAKHGRNAEALAVIAALENKDYTAESVQLTYHGIREALAAEGTNSPARSPIREVFTNGRSQNFRRACIGVVNQCFQQISGINLITYYATLLFQRLGINDVNSRIIAAANGTEYFLASIIAIFLIDRVGRRPLMLFGSIGQMATMIILAVLGSVDSSGAKVASAVFLFVFNSFFAIGWLGMTWLYPAEIVGLRIRAPANAFSTASNWIFNFVVVMVTGPAFNSIGWKTYIVFAALNAFIIPIVYFFFPETAGRSLEDMDVIFALAYNEGVSPVGVSLRKDVPAAGTPEADEILGVRSRRSSTSKEEVERNKE</sequence>
<keyword evidence="5 9" id="KW-1133">Transmembrane helix</keyword>
<feature type="transmembrane region" description="Helical" evidence="9">
    <location>
        <begin position="347"/>
        <end position="368"/>
    </location>
</feature>
<dbReference type="InterPro" id="IPR036259">
    <property type="entry name" value="MFS_trans_sf"/>
</dbReference>
<evidence type="ECO:0000256" key="4">
    <source>
        <dbReference type="ARBA" id="ARBA00022692"/>
    </source>
</evidence>
<evidence type="ECO:0000259" key="10">
    <source>
        <dbReference type="PROSITE" id="PS50850"/>
    </source>
</evidence>
<dbReference type="Pfam" id="PF00083">
    <property type="entry name" value="Sugar_tr"/>
    <property type="match status" value="1"/>
</dbReference>
<comment type="subcellular location">
    <subcellularLocation>
        <location evidence="1">Membrane</location>
        <topology evidence="1">Multi-pass membrane protein</topology>
    </subcellularLocation>
</comment>
<evidence type="ECO:0000256" key="5">
    <source>
        <dbReference type="ARBA" id="ARBA00022989"/>
    </source>
</evidence>
<keyword evidence="6 9" id="KW-0472">Membrane</keyword>
<reference evidence="11 12" key="1">
    <citation type="journal article" date="2021" name="Environ. Microbiol.">
        <title>Gene family expansions and transcriptome signatures uncover fungal adaptations to wood decay.</title>
        <authorList>
            <person name="Hage H."/>
            <person name="Miyauchi S."/>
            <person name="Viragh M."/>
            <person name="Drula E."/>
            <person name="Min B."/>
            <person name="Chaduli D."/>
            <person name="Navarro D."/>
            <person name="Favel A."/>
            <person name="Norest M."/>
            <person name="Lesage-Meessen L."/>
            <person name="Balint B."/>
            <person name="Merenyi Z."/>
            <person name="de Eugenio L."/>
            <person name="Morin E."/>
            <person name="Martinez A.T."/>
            <person name="Baldrian P."/>
            <person name="Stursova M."/>
            <person name="Martinez M.J."/>
            <person name="Novotny C."/>
            <person name="Magnuson J.K."/>
            <person name="Spatafora J.W."/>
            <person name="Maurice S."/>
            <person name="Pangilinan J."/>
            <person name="Andreopoulos W."/>
            <person name="LaButti K."/>
            <person name="Hundley H."/>
            <person name="Na H."/>
            <person name="Kuo A."/>
            <person name="Barry K."/>
            <person name="Lipzen A."/>
            <person name="Henrissat B."/>
            <person name="Riley R."/>
            <person name="Ahrendt S."/>
            <person name="Nagy L.G."/>
            <person name="Grigoriev I.V."/>
            <person name="Martin F."/>
            <person name="Rosso M.N."/>
        </authorList>
    </citation>
    <scope>NUCLEOTIDE SEQUENCE [LARGE SCALE GENOMIC DNA]</scope>
    <source>
        <strain evidence="11 12">CIRM-BRFM 1785</strain>
    </source>
</reference>
<dbReference type="InterPro" id="IPR003663">
    <property type="entry name" value="Sugar/inositol_transpt"/>
</dbReference>
<dbReference type="PROSITE" id="PS00216">
    <property type="entry name" value="SUGAR_TRANSPORT_1"/>
    <property type="match status" value="1"/>
</dbReference>
<dbReference type="NCBIfam" id="TIGR00879">
    <property type="entry name" value="SP"/>
    <property type="match status" value="1"/>
</dbReference>
<organism evidence="11 12">
    <name type="scientific">Rhodofomes roseus</name>
    <dbReference type="NCBI Taxonomy" id="34475"/>
    <lineage>
        <taxon>Eukaryota</taxon>
        <taxon>Fungi</taxon>
        <taxon>Dikarya</taxon>
        <taxon>Basidiomycota</taxon>
        <taxon>Agaricomycotina</taxon>
        <taxon>Agaricomycetes</taxon>
        <taxon>Polyporales</taxon>
        <taxon>Rhodofomes</taxon>
    </lineage>
</organism>
<proteinExistence type="inferred from homology"/>
<dbReference type="Proteomes" id="UP000814176">
    <property type="component" value="Unassembled WGS sequence"/>
</dbReference>
<dbReference type="InterPro" id="IPR050360">
    <property type="entry name" value="MFS_Sugar_Transporters"/>
</dbReference>
<keyword evidence="3" id="KW-0813">Transport</keyword>
<protein>
    <submittedName>
        <fullName evidence="11">General substrate transporter</fullName>
    </submittedName>
</protein>
<dbReference type="SUPFAM" id="SSF103473">
    <property type="entry name" value="MFS general substrate transporter"/>
    <property type="match status" value="1"/>
</dbReference>
<dbReference type="PROSITE" id="PS50850">
    <property type="entry name" value="MFS"/>
    <property type="match status" value="1"/>
</dbReference>
<keyword evidence="12" id="KW-1185">Reference proteome</keyword>
<feature type="transmembrane region" description="Helical" evidence="9">
    <location>
        <begin position="229"/>
        <end position="248"/>
    </location>
</feature>
<dbReference type="Gene3D" id="1.20.1250.20">
    <property type="entry name" value="MFS general substrate transporter like domains"/>
    <property type="match status" value="1"/>
</dbReference>
<dbReference type="PANTHER" id="PTHR48022:SF68">
    <property type="entry name" value="MAJOR FACILITATOR SUPERFAMILY (MFS) PROFILE DOMAIN-CONTAINING PROTEIN-RELATED"/>
    <property type="match status" value="1"/>
</dbReference>
<accession>A0ABQ8KY05</accession>
<keyword evidence="4 9" id="KW-0812">Transmembrane</keyword>
<feature type="transmembrane region" description="Helical" evidence="9">
    <location>
        <begin position="322"/>
        <end position="340"/>
    </location>
</feature>
<evidence type="ECO:0000256" key="1">
    <source>
        <dbReference type="ARBA" id="ARBA00004141"/>
    </source>
</evidence>
<comment type="caution">
    <text evidence="11">The sequence shown here is derived from an EMBL/GenBank/DDBJ whole genome shotgun (WGS) entry which is preliminary data.</text>
</comment>
<evidence type="ECO:0000256" key="2">
    <source>
        <dbReference type="ARBA" id="ARBA00010992"/>
    </source>
</evidence>
<dbReference type="InterPro" id="IPR005829">
    <property type="entry name" value="Sugar_transporter_CS"/>
</dbReference>
<dbReference type="EMBL" id="JADCUA010000001">
    <property type="protein sequence ID" value="KAH9843928.1"/>
    <property type="molecule type" value="Genomic_DNA"/>
</dbReference>
<dbReference type="PRINTS" id="PR00171">
    <property type="entry name" value="SUGRTRNSPORT"/>
</dbReference>
<feature type="transmembrane region" description="Helical" evidence="9">
    <location>
        <begin position="478"/>
        <end position="498"/>
    </location>
</feature>
<evidence type="ECO:0000256" key="6">
    <source>
        <dbReference type="ARBA" id="ARBA00023136"/>
    </source>
</evidence>
<feature type="compositionally biased region" description="Low complexity" evidence="8">
    <location>
        <begin position="127"/>
        <end position="142"/>
    </location>
</feature>
<comment type="similarity">
    <text evidence="2">Belongs to the major facilitator superfamily. Sugar transporter (TC 2.A.1.1) family.</text>
</comment>
<dbReference type="InterPro" id="IPR020846">
    <property type="entry name" value="MFS_dom"/>
</dbReference>
<feature type="transmembrane region" description="Helical" evidence="9">
    <location>
        <begin position="537"/>
        <end position="559"/>
    </location>
</feature>
<feature type="domain" description="Major facilitator superfamily (MFS) profile" evidence="10">
    <location>
        <begin position="179"/>
        <end position="624"/>
    </location>
</feature>
<evidence type="ECO:0000256" key="7">
    <source>
        <dbReference type="ARBA" id="ARBA00049119"/>
    </source>
</evidence>
<dbReference type="InterPro" id="IPR005828">
    <property type="entry name" value="MFS_sugar_transport-like"/>
</dbReference>
<feature type="transmembrane region" description="Helical" evidence="9">
    <location>
        <begin position="257"/>
        <end position="278"/>
    </location>
</feature>
<dbReference type="RefSeq" id="XP_047784738.1">
    <property type="nucleotide sequence ID" value="XM_047922109.1"/>
</dbReference>